<accession>A0A7I4Z4D6</accession>
<keyword evidence="1" id="KW-1185">Reference proteome</keyword>
<proteinExistence type="predicted"/>
<dbReference type="WBParaSite" id="HCON_00188190-00001">
    <property type="protein sequence ID" value="HCON_00188190-00001"/>
    <property type="gene ID" value="HCON_00188190"/>
</dbReference>
<dbReference type="AlphaFoldDB" id="A0A7I4Z4D6"/>
<dbReference type="Proteomes" id="UP000025227">
    <property type="component" value="Unplaced"/>
</dbReference>
<protein>
    <submittedName>
        <fullName evidence="2">C2H2-type domain-containing protein</fullName>
    </submittedName>
</protein>
<organism evidence="1 2">
    <name type="scientific">Haemonchus contortus</name>
    <name type="common">Barber pole worm</name>
    <dbReference type="NCBI Taxonomy" id="6289"/>
    <lineage>
        <taxon>Eukaryota</taxon>
        <taxon>Metazoa</taxon>
        <taxon>Ecdysozoa</taxon>
        <taxon>Nematoda</taxon>
        <taxon>Chromadorea</taxon>
        <taxon>Rhabditida</taxon>
        <taxon>Rhabditina</taxon>
        <taxon>Rhabditomorpha</taxon>
        <taxon>Strongyloidea</taxon>
        <taxon>Trichostrongylidae</taxon>
        <taxon>Haemonchus</taxon>
    </lineage>
</organism>
<evidence type="ECO:0000313" key="2">
    <source>
        <dbReference type="WBParaSite" id="HCON_00188190-00001"/>
    </source>
</evidence>
<name>A0A7I4Z4D6_HAECO</name>
<reference evidence="2" key="1">
    <citation type="submission" date="2020-12" db="UniProtKB">
        <authorList>
            <consortium name="WormBaseParasite"/>
        </authorList>
    </citation>
    <scope>IDENTIFICATION</scope>
    <source>
        <strain evidence="2">MHco3</strain>
    </source>
</reference>
<sequence length="152" mass="17813">MSMSKPDPEETDPKQELTWTCFFCGQTLPLCITVLEHAEFQCFDRDNKTIQTPMAVPYIRTPTIAPLSMRTVEDFRPKIDTTWKCIFCNEKFPRKTKVEDHVVACLLGPYEECEQCYGHLSLYSKVEHVKSRHFLPKDNKIKTHTIISLRHY</sequence>
<evidence type="ECO:0000313" key="1">
    <source>
        <dbReference type="Proteomes" id="UP000025227"/>
    </source>
</evidence>